<accession>A0AAD1XVV6</accession>
<evidence type="ECO:0000313" key="3">
    <source>
        <dbReference type="EMBL" id="CAI2379367.1"/>
    </source>
</evidence>
<dbReference type="InterPro" id="IPR002035">
    <property type="entry name" value="VWF_A"/>
</dbReference>
<dbReference type="PROSITE" id="PS50234">
    <property type="entry name" value="VWFA"/>
    <property type="match status" value="1"/>
</dbReference>
<feature type="domain" description="VWFA" evidence="2">
    <location>
        <begin position="41"/>
        <end position="224"/>
    </location>
</feature>
<dbReference type="SUPFAM" id="SSF53300">
    <property type="entry name" value="vWA-like"/>
    <property type="match status" value="1"/>
</dbReference>
<dbReference type="AlphaFoldDB" id="A0AAD1XVV6"/>
<dbReference type="CDD" id="cd00198">
    <property type="entry name" value="vWFA"/>
    <property type="match status" value="1"/>
</dbReference>
<dbReference type="Proteomes" id="UP001295684">
    <property type="component" value="Unassembled WGS sequence"/>
</dbReference>
<proteinExistence type="predicted"/>
<sequence length="1030" mass="118765">MEYSSASSAKISYVPMRIMDKQYYYTDENEAQIKDPFSETTFLMVLDMSGSMCGGRWKALTEGAIQVATRIYEKNEFNHFITMFFNNSVHMMPTDSLYDFKEKISKVRATSTTNFLKAFERIQTYCERKETQDLTVLFLTDGNDTCNKAVKVESGLETLKDFLNKREITSRFFTIGFSKEHDSVLISKIAKAGSELGNFFYVDSTVTSSYHYKDHIKECLVKTFDLGNPAKSLSANLHLRKSIKKISLLPVTEEEKSETKEYITQLVLEELPNREVELEILGTGESHIIRPEQEQVFGAENLLKTEVHITNELFFDYVQKVVSTEHLSAEEAKEIYEKVSVINDRVSEMITETFKIKNRPIRKSLMHACQAFKEKCHTVVETLRSIIVNKDTLDSAKIAKLNDLAYKNIRTQGLKRKLDERAIKNREYYQELSKQIQERVKEIDVNKITQENQDIIDFVGDCPLTCLNAAEALEEGDCLGLCLDVARSTATIADSNQLIVKDVIPTFMCCSAYLDSATYNLERSETAAGTFDTETQGDLATGVGREKVTGLLPLYLFDDHWEISKRTIPSIFGFMCTLDIMGYSDDQFYTIPYTVLYKCYEKCFENNNDINQKMLKLVLQTCVQLQTRHKGHVERIINTLKDFENDPIKRGKDCIPNFKVFLAQILTAIEAGTISDISEYDWPKILRFLVEEENRRTALKGLETLTIREQSDFFNDGKTNEIVDKALEIKQLSEDAKLTQEEIKEMVQKKPEEDKSISEKDEAVKELIEDEIGSKPWESQLQNPDHVHSKGVSKFYSSINRKFSWMKPFIHYLNCPELLVADSFSEYPIFEEPLVVLAMGFQNHMHITNKARREAIDKGTYKEILTKEDAEAYFTNVYKEALKLEISAEETRILLLLSYQYSSSIGEMSLIVSNLSSFADLIQNLKVGDRGVTNLLNALSKTKGISIYNKLKIIITRQYDGREMFADEYKMDPGNYRMKSSLMFRFYYHYVYKNQEMTKEQFKELFPYITEDKIEKWIITYTTNCPANLL</sequence>
<dbReference type="Pfam" id="PF13519">
    <property type="entry name" value="VWA_2"/>
    <property type="match status" value="1"/>
</dbReference>
<protein>
    <recommendedName>
        <fullName evidence="2">VWFA domain-containing protein</fullName>
    </recommendedName>
</protein>
<keyword evidence="1" id="KW-0175">Coiled coil</keyword>
<feature type="coiled-coil region" evidence="1">
    <location>
        <begin position="722"/>
        <end position="749"/>
    </location>
</feature>
<evidence type="ECO:0000313" key="4">
    <source>
        <dbReference type="Proteomes" id="UP001295684"/>
    </source>
</evidence>
<comment type="caution">
    <text evidence="3">The sequence shown here is derived from an EMBL/GenBank/DDBJ whole genome shotgun (WGS) entry which is preliminary data.</text>
</comment>
<evidence type="ECO:0000259" key="2">
    <source>
        <dbReference type="PROSITE" id="PS50234"/>
    </source>
</evidence>
<keyword evidence="4" id="KW-1185">Reference proteome</keyword>
<name>A0AAD1XVV6_EUPCR</name>
<evidence type="ECO:0000256" key="1">
    <source>
        <dbReference type="SAM" id="Coils"/>
    </source>
</evidence>
<dbReference type="Gene3D" id="3.40.50.410">
    <property type="entry name" value="von Willebrand factor, type A domain"/>
    <property type="match status" value="1"/>
</dbReference>
<reference evidence="3" key="1">
    <citation type="submission" date="2023-07" db="EMBL/GenBank/DDBJ databases">
        <authorList>
            <consortium name="AG Swart"/>
            <person name="Singh M."/>
            <person name="Singh A."/>
            <person name="Seah K."/>
            <person name="Emmerich C."/>
        </authorList>
    </citation>
    <scope>NUCLEOTIDE SEQUENCE</scope>
    <source>
        <strain evidence="3">DP1</strain>
    </source>
</reference>
<dbReference type="EMBL" id="CAMPGE010021208">
    <property type="protein sequence ID" value="CAI2379367.1"/>
    <property type="molecule type" value="Genomic_DNA"/>
</dbReference>
<organism evidence="3 4">
    <name type="scientific">Euplotes crassus</name>
    <dbReference type="NCBI Taxonomy" id="5936"/>
    <lineage>
        <taxon>Eukaryota</taxon>
        <taxon>Sar</taxon>
        <taxon>Alveolata</taxon>
        <taxon>Ciliophora</taxon>
        <taxon>Intramacronucleata</taxon>
        <taxon>Spirotrichea</taxon>
        <taxon>Hypotrichia</taxon>
        <taxon>Euplotida</taxon>
        <taxon>Euplotidae</taxon>
        <taxon>Moneuplotes</taxon>
    </lineage>
</organism>
<dbReference type="InterPro" id="IPR036465">
    <property type="entry name" value="vWFA_dom_sf"/>
</dbReference>
<gene>
    <name evidence="3" type="ORF">ECRASSUSDP1_LOCUS20777</name>
</gene>